<dbReference type="eggNOG" id="COG0859">
    <property type="taxonomic scope" value="Bacteria"/>
</dbReference>
<keyword evidence="2 3" id="KW-0808">Transferase</keyword>
<comment type="caution">
    <text evidence="3">The sequence shown here is derived from an EMBL/GenBank/DDBJ whole genome shotgun (WGS) entry which is preliminary data.</text>
</comment>
<evidence type="ECO:0000256" key="2">
    <source>
        <dbReference type="ARBA" id="ARBA00022679"/>
    </source>
</evidence>
<dbReference type="CDD" id="cd03789">
    <property type="entry name" value="GT9_LPS_heptosyltransferase"/>
    <property type="match status" value="1"/>
</dbReference>
<dbReference type="STRING" id="1219080.VEZ01S_37_01100"/>
<dbReference type="EMBL" id="BATM01000037">
    <property type="protein sequence ID" value="GAD80545.1"/>
    <property type="molecule type" value="Genomic_DNA"/>
</dbReference>
<evidence type="ECO:0000313" key="3">
    <source>
        <dbReference type="EMBL" id="GAD80545.1"/>
    </source>
</evidence>
<dbReference type="Gene3D" id="3.40.50.2000">
    <property type="entry name" value="Glycogen Phosphorylase B"/>
    <property type="match status" value="2"/>
</dbReference>
<accession>U3B3N6</accession>
<name>U3B3N6_9VIBR</name>
<evidence type="ECO:0000256" key="1">
    <source>
        <dbReference type="ARBA" id="ARBA00022676"/>
    </source>
</evidence>
<dbReference type="OrthoDB" id="9767552at2"/>
<proteinExistence type="predicted"/>
<dbReference type="GO" id="GO:0008713">
    <property type="term" value="F:ADP-heptose-lipopolysaccharide heptosyltransferase activity"/>
    <property type="evidence" value="ECO:0007669"/>
    <property type="project" value="TreeGrafter"/>
</dbReference>
<dbReference type="RefSeq" id="WP_021714251.1">
    <property type="nucleotide sequence ID" value="NZ_BATM01000037.1"/>
</dbReference>
<keyword evidence="1" id="KW-0328">Glycosyltransferase</keyword>
<reference evidence="3 4" key="1">
    <citation type="submission" date="2013-09" db="EMBL/GenBank/DDBJ databases">
        <title>Whole genome shotgun sequence of Vibrio ezurae NBRC 102218.</title>
        <authorList>
            <person name="Yoshida I."/>
            <person name="Hosoyama A."/>
            <person name="Numata M."/>
            <person name="Hashimoto M."/>
            <person name="Hosoyama Y."/>
            <person name="Tsuchikane K."/>
            <person name="Noguchi M."/>
            <person name="Hirakata S."/>
            <person name="Ichikawa N."/>
            <person name="Ohji S."/>
            <person name="Yamazoe A."/>
            <person name="Fujita N."/>
        </authorList>
    </citation>
    <scope>NUCLEOTIDE SEQUENCE [LARGE SCALE GENOMIC DNA]</scope>
    <source>
        <strain evidence="3 4">NBRC 102218</strain>
    </source>
</reference>
<dbReference type="SUPFAM" id="SSF53756">
    <property type="entry name" value="UDP-Glycosyltransferase/glycogen phosphorylase"/>
    <property type="match status" value="1"/>
</dbReference>
<dbReference type="InterPro" id="IPR002201">
    <property type="entry name" value="Glyco_trans_9"/>
</dbReference>
<dbReference type="Pfam" id="PF01075">
    <property type="entry name" value="Glyco_transf_9"/>
    <property type="match status" value="1"/>
</dbReference>
<dbReference type="PANTHER" id="PTHR30160">
    <property type="entry name" value="TETRAACYLDISACCHARIDE 4'-KINASE-RELATED"/>
    <property type="match status" value="1"/>
</dbReference>
<dbReference type="GO" id="GO:0009244">
    <property type="term" value="P:lipopolysaccharide core region biosynthetic process"/>
    <property type="evidence" value="ECO:0007669"/>
    <property type="project" value="TreeGrafter"/>
</dbReference>
<evidence type="ECO:0000313" key="4">
    <source>
        <dbReference type="Proteomes" id="UP000016562"/>
    </source>
</evidence>
<dbReference type="GO" id="GO:0005829">
    <property type="term" value="C:cytosol"/>
    <property type="evidence" value="ECO:0007669"/>
    <property type="project" value="TreeGrafter"/>
</dbReference>
<sequence>MKVLLISLDNIGDVVFTSLLSKEIKEKHPNSKVDFLCKSYTETVVTMIPSIDSIYKVKPYWARNKNDKGSFIDFVKMFMALRKNDYDVVINTSKSWRPSFFSRLIGINKTIGLKAKKNNWFLTDVVENYSSDVPVMTSIANFLTPLSIDVMSPRYQLVCNNSYTFNGKYIILHPFAGAVERCAKMDVWLSVADELRHKFKVIWFGSSRELNTLRLEYADRLESDEFSDVLSNNDFQSAIELLPNASLFIGHDSGPLHLASSFNTPVLGLFLPGEPHRTFPQGGKVWDIIHHDTPSELKVTEVLRGAGKLLK</sequence>
<organism evidence="3 4">
    <name type="scientific">Vibrio ezurae NBRC 102218</name>
    <dbReference type="NCBI Taxonomy" id="1219080"/>
    <lineage>
        <taxon>Bacteria</taxon>
        <taxon>Pseudomonadati</taxon>
        <taxon>Pseudomonadota</taxon>
        <taxon>Gammaproteobacteria</taxon>
        <taxon>Vibrionales</taxon>
        <taxon>Vibrionaceae</taxon>
        <taxon>Vibrio</taxon>
    </lineage>
</organism>
<dbReference type="Proteomes" id="UP000016562">
    <property type="component" value="Unassembled WGS sequence"/>
</dbReference>
<dbReference type="InterPro" id="IPR051199">
    <property type="entry name" value="LPS_LOS_Heptosyltrfase"/>
</dbReference>
<protein>
    <submittedName>
        <fullName evidence="3">Putative glycosyltransferase</fullName>
    </submittedName>
</protein>
<gene>
    <name evidence="3" type="ORF">VEZ01S_37_01100</name>
</gene>
<dbReference type="AlphaFoldDB" id="U3B3N6"/>
<keyword evidence="4" id="KW-1185">Reference proteome</keyword>